<dbReference type="Proteomes" id="UP000191240">
    <property type="component" value="Unassembled WGS sequence"/>
</dbReference>
<organism evidence="18 19">
    <name type="scientific">Anaerovibrio lipolyticus DSM 3074</name>
    <dbReference type="NCBI Taxonomy" id="1120997"/>
    <lineage>
        <taxon>Bacteria</taxon>
        <taxon>Bacillati</taxon>
        <taxon>Bacillota</taxon>
        <taxon>Negativicutes</taxon>
        <taxon>Selenomonadales</taxon>
        <taxon>Selenomonadaceae</taxon>
        <taxon>Anaerovibrio</taxon>
    </lineage>
</organism>
<evidence type="ECO:0000313" key="18">
    <source>
        <dbReference type="EMBL" id="SHI34285.1"/>
    </source>
</evidence>
<dbReference type="AlphaFoldDB" id="A0A1M6ACU0"/>
<feature type="domain" description="SRP54-type proteins GTP-binding" evidence="17">
    <location>
        <begin position="354"/>
        <end position="545"/>
    </location>
</feature>
<keyword evidence="18" id="KW-0969">Cilium</keyword>
<evidence type="ECO:0000256" key="1">
    <source>
        <dbReference type="ARBA" id="ARBA00004413"/>
    </source>
</evidence>
<proteinExistence type="inferred from homology"/>
<evidence type="ECO:0000313" key="19">
    <source>
        <dbReference type="Proteomes" id="UP000191240"/>
    </source>
</evidence>
<evidence type="ECO:0000256" key="8">
    <source>
        <dbReference type="ARBA" id="ARBA00022927"/>
    </source>
</evidence>
<dbReference type="Pfam" id="PF00448">
    <property type="entry name" value="SRP54"/>
    <property type="match status" value="1"/>
</dbReference>
<gene>
    <name evidence="18" type="ORF">SAMN02745671_00280</name>
</gene>
<evidence type="ECO:0000256" key="3">
    <source>
        <dbReference type="ARBA" id="ARBA00014919"/>
    </source>
</evidence>
<dbReference type="InterPro" id="IPR027417">
    <property type="entry name" value="P-loop_NTPase"/>
</dbReference>
<dbReference type="CDD" id="cd17873">
    <property type="entry name" value="FlhF"/>
    <property type="match status" value="1"/>
</dbReference>
<comment type="subcellular location">
    <subcellularLocation>
        <location evidence="1">Cell membrane</location>
        <topology evidence="1">Peripheral membrane protein</topology>
        <orientation evidence="1">Cytoplasmic side</orientation>
    </subcellularLocation>
</comment>
<dbReference type="EMBL" id="FQYW01000004">
    <property type="protein sequence ID" value="SHI34285.1"/>
    <property type="molecule type" value="Genomic_DNA"/>
</dbReference>
<dbReference type="SMART" id="SM00382">
    <property type="entry name" value="AAA"/>
    <property type="match status" value="1"/>
</dbReference>
<keyword evidence="4" id="KW-0813">Transport</keyword>
<evidence type="ECO:0000256" key="10">
    <source>
        <dbReference type="ARBA" id="ARBA00023136"/>
    </source>
</evidence>
<keyword evidence="9" id="KW-0342">GTP-binding</keyword>
<dbReference type="PANTHER" id="PTHR43134">
    <property type="entry name" value="SIGNAL RECOGNITION PARTICLE RECEPTOR SUBUNIT ALPHA"/>
    <property type="match status" value="1"/>
</dbReference>
<dbReference type="GO" id="GO:0005886">
    <property type="term" value="C:plasma membrane"/>
    <property type="evidence" value="ECO:0007669"/>
    <property type="project" value="UniProtKB-SubCell"/>
</dbReference>
<dbReference type="InterPro" id="IPR047040">
    <property type="entry name" value="FlhF__GTPase_dom"/>
</dbReference>
<dbReference type="GO" id="GO:0003924">
    <property type="term" value="F:GTPase activity"/>
    <property type="evidence" value="ECO:0007669"/>
    <property type="project" value="UniProtKB-UniRule"/>
</dbReference>
<keyword evidence="8" id="KW-0653">Protein transport</keyword>
<dbReference type="GO" id="GO:0044781">
    <property type="term" value="P:bacterial-type flagellum organization"/>
    <property type="evidence" value="ECO:0007669"/>
    <property type="project" value="UniProtKB-UniRule"/>
</dbReference>
<keyword evidence="14" id="KW-0175">Coiled coil</keyword>
<evidence type="ECO:0000256" key="4">
    <source>
        <dbReference type="ARBA" id="ARBA00022448"/>
    </source>
</evidence>
<dbReference type="Gene3D" id="1.20.120.1380">
    <property type="entry name" value="Flagellar FlhF biosynthesis protein, N domain"/>
    <property type="match status" value="1"/>
</dbReference>
<dbReference type="InterPro" id="IPR020006">
    <property type="entry name" value="FlhF"/>
</dbReference>
<dbReference type="InterPro" id="IPR000897">
    <property type="entry name" value="SRP54_GTPase_dom"/>
</dbReference>
<keyword evidence="11" id="KW-1006">Bacterial flagellum protein export</keyword>
<keyword evidence="5" id="KW-1003">Cell membrane</keyword>
<keyword evidence="18" id="KW-0282">Flagellum</keyword>
<dbReference type="NCBIfam" id="TIGR03499">
    <property type="entry name" value="FlhF"/>
    <property type="match status" value="1"/>
</dbReference>
<dbReference type="FunFam" id="3.40.50.300:FF:000695">
    <property type="entry name" value="Flagellar biosynthesis regulator FlhF"/>
    <property type="match status" value="1"/>
</dbReference>
<accession>A0A1M6ACU0</accession>
<evidence type="ECO:0000256" key="9">
    <source>
        <dbReference type="ARBA" id="ARBA00023134"/>
    </source>
</evidence>
<feature type="domain" description="AAA+ ATPase" evidence="16">
    <location>
        <begin position="353"/>
        <end position="522"/>
    </location>
</feature>
<evidence type="ECO:0000256" key="15">
    <source>
        <dbReference type="SAM" id="MobiDB-lite"/>
    </source>
</evidence>
<sequence>MANVKAELGIDAVILHTTRSKKGGLLGFGSKEVVEVIAAVEDEPQQKPIKRAAAKASAPSQKATAAVPPRMSAATAAPSSAPAHAMGKTASAPVMGNPISAPTMGNQASAPAMGASAAEPMVPPIIPRKTAVSQYQTAGTQFSVDNAQLRADQYDAGHTASAVGGRNTQGPQVQSTFEDILSSLDRIKAADNDSVQPALGASRADENLITVGRIIKPMEKKEELEPVKAAEPSAADLAAMAEAAAKEEAFVKAAKQVEDDQETIQSLQNELDEMKEMLARMGKAASDQDQEITLQQALRSCDIDEKIIQDMIRRLSGAEILEDKDSEKAHRSLEKFLKKTIRVASGITLYSDKPKIVALIGPTGVGKTTTLAKIAAKFVLEKGVSAALITADTYRISAVEQLKTYSDILGLPIEIVYSPEALQQAIEKHSDKQLILIDTAGRSQYNEFQMKELMGLLKANKDIEKHLVLSSTTKHRDAEEILNRFMPCEPERVIFTKTDETSSLGLIMNLLYKKKIALSYVTNGQSVPDDITPASYQKLVEMLLR</sequence>
<dbReference type="InterPro" id="IPR003593">
    <property type="entry name" value="AAA+_ATPase"/>
</dbReference>
<dbReference type="Gene3D" id="3.40.50.300">
    <property type="entry name" value="P-loop containing nucleotide triphosphate hydrolases"/>
    <property type="match status" value="1"/>
</dbReference>
<keyword evidence="10" id="KW-0472">Membrane</keyword>
<comment type="function">
    <text evidence="12">Necessary for flagellar biosynthesis. May be involved in translocation of the flagellum.</text>
</comment>
<dbReference type="SMART" id="SM00962">
    <property type="entry name" value="SRP54"/>
    <property type="match status" value="1"/>
</dbReference>
<evidence type="ECO:0000256" key="11">
    <source>
        <dbReference type="ARBA" id="ARBA00023225"/>
    </source>
</evidence>
<evidence type="ECO:0000256" key="14">
    <source>
        <dbReference type="SAM" id="Coils"/>
    </source>
</evidence>
<keyword evidence="18" id="KW-0966">Cell projection</keyword>
<evidence type="ECO:0000259" key="17">
    <source>
        <dbReference type="SMART" id="SM00962"/>
    </source>
</evidence>
<evidence type="ECO:0000256" key="7">
    <source>
        <dbReference type="ARBA" id="ARBA00022795"/>
    </source>
</evidence>
<dbReference type="PANTHER" id="PTHR43134:SF3">
    <property type="entry name" value="FLAGELLAR BIOSYNTHESIS PROTEIN FLHF"/>
    <property type="match status" value="1"/>
</dbReference>
<evidence type="ECO:0000256" key="6">
    <source>
        <dbReference type="ARBA" id="ARBA00022741"/>
    </source>
</evidence>
<evidence type="ECO:0000256" key="5">
    <source>
        <dbReference type="ARBA" id="ARBA00022475"/>
    </source>
</evidence>
<dbReference type="GO" id="GO:0005047">
    <property type="term" value="F:signal recognition particle binding"/>
    <property type="evidence" value="ECO:0007669"/>
    <property type="project" value="TreeGrafter"/>
</dbReference>
<dbReference type="SUPFAM" id="SSF52540">
    <property type="entry name" value="P-loop containing nucleoside triphosphate hydrolases"/>
    <property type="match status" value="1"/>
</dbReference>
<name>A0A1M6ACU0_9FIRM</name>
<dbReference type="GO" id="GO:0005525">
    <property type="term" value="F:GTP binding"/>
    <property type="evidence" value="ECO:0007669"/>
    <property type="project" value="UniProtKB-UniRule"/>
</dbReference>
<dbReference type="GO" id="GO:0015031">
    <property type="term" value="P:protein transport"/>
    <property type="evidence" value="ECO:0007669"/>
    <property type="project" value="UniProtKB-KW"/>
</dbReference>
<feature type="compositionally biased region" description="Low complexity" evidence="15">
    <location>
        <begin position="54"/>
        <end position="85"/>
    </location>
</feature>
<feature type="region of interest" description="Disordered" evidence="15">
    <location>
        <begin position="46"/>
        <end position="90"/>
    </location>
</feature>
<protein>
    <recommendedName>
        <fullName evidence="3 13">Flagellar biosynthesis protein FlhF</fullName>
    </recommendedName>
</protein>
<reference evidence="18 19" key="1">
    <citation type="submission" date="2016-11" db="EMBL/GenBank/DDBJ databases">
        <authorList>
            <person name="Jaros S."/>
            <person name="Januszkiewicz K."/>
            <person name="Wedrychowicz H."/>
        </authorList>
    </citation>
    <scope>NUCLEOTIDE SEQUENCE [LARGE SCALE GENOMIC DNA]</scope>
    <source>
        <strain evidence="18 19">DSM 3074</strain>
    </source>
</reference>
<evidence type="ECO:0000259" key="16">
    <source>
        <dbReference type="SMART" id="SM00382"/>
    </source>
</evidence>
<evidence type="ECO:0000256" key="12">
    <source>
        <dbReference type="ARBA" id="ARBA00025337"/>
    </source>
</evidence>
<keyword evidence="6" id="KW-0547">Nucleotide-binding</keyword>
<comment type="similarity">
    <text evidence="2">Belongs to the GTP-binding SRP family.</text>
</comment>
<evidence type="ECO:0000256" key="2">
    <source>
        <dbReference type="ARBA" id="ARBA00008531"/>
    </source>
</evidence>
<dbReference type="GO" id="GO:0006614">
    <property type="term" value="P:SRP-dependent cotranslational protein targeting to membrane"/>
    <property type="evidence" value="ECO:0007669"/>
    <property type="project" value="UniProtKB-UniRule"/>
</dbReference>
<keyword evidence="7" id="KW-1005">Bacterial flagellum biogenesis</keyword>
<evidence type="ECO:0000256" key="13">
    <source>
        <dbReference type="NCBIfam" id="TIGR03499"/>
    </source>
</evidence>
<feature type="coiled-coil region" evidence="14">
    <location>
        <begin position="250"/>
        <end position="284"/>
    </location>
</feature>